<evidence type="ECO:0000313" key="7">
    <source>
        <dbReference type="Proteomes" id="UP000307430"/>
    </source>
</evidence>
<protein>
    <submittedName>
        <fullName evidence="6">LysR family transcriptional regulator</fullName>
    </submittedName>
</protein>
<sequence length="297" mass="33602">MKIIQLRCFVILCETLSFSQTGEILHLTQPAISHQIKKLESLLRFQLFVRTNHKVELTKAGKHFYYNAKEFLSRLQIGINEASLINRGKHSVIKIGYEGHNVEVDNLSRIINGFTALNADVQIMVLKTNHKERKNALLSGACDIIMTVKDDIENTDGVIYKEIMNEGITCLINRNSKLASKTLIDFEDIRQETIILLDSNHGPKEWNVVQQRLISTLPDSQYIFSDSIVSGEIYIKSNMGVAIIPAFCNTNEDDLVCLPFNINETFSYGVAYLKSSVNPAIIELAKFIHQNFVSYSS</sequence>
<keyword evidence="3" id="KW-0238">DNA-binding</keyword>
<gene>
    <name evidence="6" type="ORF">FE839_08045</name>
</gene>
<dbReference type="Gene3D" id="1.10.10.10">
    <property type="entry name" value="Winged helix-like DNA-binding domain superfamily/Winged helix DNA-binding domain"/>
    <property type="match status" value="1"/>
</dbReference>
<dbReference type="Pfam" id="PF03466">
    <property type="entry name" value="LysR_substrate"/>
    <property type="match status" value="1"/>
</dbReference>
<comment type="caution">
    <text evidence="6">The sequence shown here is derived from an EMBL/GenBank/DDBJ whole genome shotgun (WGS) entry which is preliminary data.</text>
</comment>
<comment type="similarity">
    <text evidence="1">Belongs to the LysR transcriptional regulatory family.</text>
</comment>
<dbReference type="PANTHER" id="PTHR30346">
    <property type="entry name" value="TRANSCRIPTIONAL DUAL REGULATOR HCAR-RELATED"/>
    <property type="match status" value="1"/>
</dbReference>
<dbReference type="SUPFAM" id="SSF46785">
    <property type="entry name" value="Winged helix' DNA-binding domain"/>
    <property type="match status" value="1"/>
</dbReference>
<accession>A0A5R9LKU8</accession>
<evidence type="ECO:0000256" key="2">
    <source>
        <dbReference type="ARBA" id="ARBA00023015"/>
    </source>
</evidence>
<evidence type="ECO:0000256" key="3">
    <source>
        <dbReference type="ARBA" id="ARBA00023125"/>
    </source>
</evidence>
<evidence type="ECO:0000256" key="4">
    <source>
        <dbReference type="ARBA" id="ARBA00023163"/>
    </source>
</evidence>
<dbReference type="Gene3D" id="3.40.190.290">
    <property type="match status" value="1"/>
</dbReference>
<dbReference type="PANTHER" id="PTHR30346:SF0">
    <property type="entry name" value="HCA OPERON TRANSCRIPTIONAL ACTIVATOR HCAR"/>
    <property type="match status" value="1"/>
</dbReference>
<keyword evidence="2" id="KW-0805">Transcription regulation</keyword>
<dbReference type="GO" id="GO:0032993">
    <property type="term" value="C:protein-DNA complex"/>
    <property type="evidence" value="ECO:0007669"/>
    <property type="project" value="TreeGrafter"/>
</dbReference>
<proteinExistence type="inferred from homology"/>
<reference evidence="6 7" key="1">
    <citation type="submission" date="2019-05" db="EMBL/GenBank/DDBJ databases">
        <title>Genome sequence of Klebsiella sp strain TOUT106.</title>
        <authorList>
            <person name="Rahi P."/>
            <person name="Chaudhari D."/>
        </authorList>
    </citation>
    <scope>NUCLEOTIDE SEQUENCE [LARGE SCALE GENOMIC DNA]</scope>
    <source>
        <strain evidence="6 7">TOUT106</strain>
    </source>
</reference>
<dbReference type="RefSeq" id="WP_138360313.1">
    <property type="nucleotide sequence ID" value="NZ_VCHQ01000009.1"/>
</dbReference>
<dbReference type="FunFam" id="1.10.10.10:FF:000001">
    <property type="entry name" value="LysR family transcriptional regulator"/>
    <property type="match status" value="1"/>
</dbReference>
<dbReference type="InterPro" id="IPR036390">
    <property type="entry name" value="WH_DNA-bd_sf"/>
</dbReference>
<dbReference type="GO" id="GO:0003677">
    <property type="term" value="F:DNA binding"/>
    <property type="evidence" value="ECO:0007669"/>
    <property type="project" value="UniProtKB-KW"/>
</dbReference>
<dbReference type="SUPFAM" id="SSF53850">
    <property type="entry name" value="Periplasmic binding protein-like II"/>
    <property type="match status" value="1"/>
</dbReference>
<dbReference type="Proteomes" id="UP000307430">
    <property type="component" value="Unassembled WGS sequence"/>
</dbReference>
<dbReference type="InterPro" id="IPR036388">
    <property type="entry name" value="WH-like_DNA-bd_sf"/>
</dbReference>
<dbReference type="Pfam" id="PF00126">
    <property type="entry name" value="HTH_1"/>
    <property type="match status" value="1"/>
</dbReference>
<dbReference type="InterPro" id="IPR005119">
    <property type="entry name" value="LysR_subst-bd"/>
</dbReference>
<dbReference type="PROSITE" id="PS50931">
    <property type="entry name" value="HTH_LYSR"/>
    <property type="match status" value="1"/>
</dbReference>
<dbReference type="InterPro" id="IPR000847">
    <property type="entry name" value="LysR_HTH_N"/>
</dbReference>
<evidence type="ECO:0000259" key="5">
    <source>
        <dbReference type="PROSITE" id="PS50931"/>
    </source>
</evidence>
<dbReference type="GO" id="GO:0003700">
    <property type="term" value="F:DNA-binding transcription factor activity"/>
    <property type="evidence" value="ECO:0007669"/>
    <property type="project" value="InterPro"/>
</dbReference>
<dbReference type="PRINTS" id="PR00039">
    <property type="entry name" value="HTHLYSR"/>
</dbReference>
<keyword evidence="7" id="KW-1185">Reference proteome</keyword>
<organism evidence="6 7">
    <name type="scientific">Klebsiella indica</name>
    <dbReference type="NCBI Taxonomy" id="2582917"/>
    <lineage>
        <taxon>Bacteria</taxon>
        <taxon>Pseudomonadati</taxon>
        <taxon>Pseudomonadota</taxon>
        <taxon>Gammaproteobacteria</taxon>
        <taxon>Enterobacterales</taxon>
        <taxon>Enterobacteriaceae</taxon>
        <taxon>Klebsiella/Raoultella group</taxon>
        <taxon>Klebsiella</taxon>
    </lineage>
</organism>
<name>A0A5R9LKU8_9ENTR</name>
<dbReference type="CDD" id="cd05466">
    <property type="entry name" value="PBP2_LTTR_substrate"/>
    <property type="match status" value="1"/>
</dbReference>
<feature type="domain" description="HTH lysR-type" evidence="5">
    <location>
        <begin position="1"/>
        <end position="58"/>
    </location>
</feature>
<dbReference type="AlphaFoldDB" id="A0A5R9LKU8"/>
<keyword evidence="4" id="KW-0804">Transcription</keyword>
<evidence type="ECO:0000256" key="1">
    <source>
        <dbReference type="ARBA" id="ARBA00009437"/>
    </source>
</evidence>
<evidence type="ECO:0000313" key="6">
    <source>
        <dbReference type="EMBL" id="TLV20602.1"/>
    </source>
</evidence>
<dbReference type="EMBL" id="VCHQ01000009">
    <property type="protein sequence ID" value="TLV20602.1"/>
    <property type="molecule type" value="Genomic_DNA"/>
</dbReference>